<reference evidence="2 3" key="1">
    <citation type="submission" date="2019-03" db="EMBL/GenBank/DDBJ databases">
        <title>Genomic analyses of the natural microbiome of Caenorhabditis elegans.</title>
        <authorList>
            <person name="Samuel B."/>
        </authorList>
    </citation>
    <scope>NUCLEOTIDE SEQUENCE [LARGE SCALE GENOMIC DNA]</scope>
    <source>
        <strain evidence="2 3">JUb54</strain>
    </source>
</reference>
<comment type="caution">
    <text evidence="2">The sequence shown here is derived from an EMBL/GenBank/DDBJ whole genome shotgun (WGS) entry which is preliminary data.</text>
</comment>
<dbReference type="InterPro" id="IPR033455">
    <property type="entry name" value="AbiEi_3_N"/>
</dbReference>
<dbReference type="EMBL" id="SLYQ01000008">
    <property type="protein sequence ID" value="TCQ71214.1"/>
    <property type="molecule type" value="Genomic_DNA"/>
</dbReference>
<evidence type="ECO:0000259" key="1">
    <source>
        <dbReference type="Pfam" id="PF17194"/>
    </source>
</evidence>
<dbReference type="Proteomes" id="UP000295263">
    <property type="component" value="Unassembled WGS sequence"/>
</dbReference>
<dbReference type="Pfam" id="PF11459">
    <property type="entry name" value="AbiEi_3"/>
    <property type="match status" value="1"/>
</dbReference>
<name>A0ABD7QEI9_RAOOR</name>
<accession>A0ABD7QEI9</accession>
<dbReference type="Pfam" id="PF17194">
    <property type="entry name" value="AbiEi_3_N"/>
    <property type="match status" value="1"/>
</dbReference>
<organism evidence="2 3">
    <name type="scientific">Raoultella ornithinolytica</name>
    <name type="common">Klebsiella ornithinolytica</name>
    <dbReference type="NCBI Taxonomy" id="54291"/>
    <lineage>
        <taxon>Bacteria</taxon>
        <taxon>Pseudomonadati</taxon>
        <taxon>Pseudomonadota</taxon>
        <taxon>Gammaproteobacteria</taxon>
        <taxon>Enterobacterales</taxon>
        <taxon>Enterobacteriaceae</taxon>
        <taxon>Klebsiella/Raoultella group</taxon>
        <taxon>Raoultella</taxon>
    </lineage>
</organism>
<dbReference type="InterPro" id="IPR021561">
    <property type="entry name" value="AbiEi_3"/>
</dbReference>
<feature type="domain" description="Transcriptional regulator AbiEi antitoxin N-terminal" evidence="1">
    <location>
        <begin position="1"/>
        <end position="93"/>
    </location>
</feature>
<protein>
    <submittedName>
        <fullName evidence="2">Transcriptional regulator with AbiEi antitoxin domain of type IV toxin-antitoxin system</fullName>
    </submittedName>
</protein>
<evidence type="ECO:0000313" key="2">
    <source>
        <dbReference type="EMBL" id="TCQ71214.1"/>
    </source>
</evidence>
<evidence type="ECO:0000313" key="3">
    <source>
        <dbReference type="Proteomes" id="UP000295263"/>
    </source>
</evidence>
<proteinExistence type="predicted"/>
<dbReference type="AlphaFoldDB" id="A0ABD7QEI9"/>
<sequence>MASKINWLLQNTSPGSLVLQSWLTRNNISPSLAFKYAQNGWLIKLRAGVYARAGREPDWSDALWCLQNQLEAPVHLAGLSSLSWQGRSHYLQLKQSQCWLSVENKAILPKWFKEFPDVEWLVVSALKLPELDEKYRTELEVKGKRITASTPELAAYELLSAVPQEISFEHAAELFQGLVNLNPRKVEKLLTLSQSVQTKRLYLFFASFYEHAWFKRVDTSKINLGSGNRQIVVNGKLNTQYQITVPENFTRKGINHGYARDMRNNLAEEFSLARRSL</sequence>
<gene>
    <name evidence="2" type="ORF">EC841_108228</name>
</gene>